<feature type="transmembrane region" description="Helical" evidence="6">
    <location>
        <begin position="15"/>
        <end position="41"/>
    </location>
</feature>
<dbReference type="EMBL" id="WTYF01000004">
    <property type="protein sequence ID" value="MXO51162.1"/>
    <property type="molecule type" value="Genomic_DNA"/>
</dbReference>
<accession>A0A844Y234</accession>
<reference evidence="8 9" key="1">
    <citation type="submission" date="2019-12" db="EMBL/GenBank/DDBJ databases">
        <title>Genomic-based taxomic classification of the family Erythrobacteraceae.</title>
        <authorList>
            <person name="Xu L."/>
        </authorList>
    </citation>
    <scope>NUCLEOTIDE SEQUENCE [LARGE SCALE GENOMIC DNA]</scope>
    <source>
        <strain evidence="8 9">DSM 16225</strain>
    </source>
</reference>
<dbReference type="Proteomes" id="UP000444185">
    <property type="component" value="Unassembled WGS sequence"/>
</dbReference>
<keyword evidence="2" id="KW-1003">Cell membrane</keyword>
<organism evidence="8 9">
    <name type="scientific">Qipengyuania gaetbuli</name>
    <dbReference type="NCBI Taxonomy" id="266952"/>
    <lineage>
        <taxon>Bacteria</taxon>
        <taxon>Pseudomonadati</taxon>
        <taxon>Pseudomonadota</taxon>
        <taxon>Alphaproteobacteria</taxon>
        <taxon>Sphingomonadales</taxon>
        <taxon>Erythrobacteraceae</taxon>
        <taxon>Qipengyuania</taxon>
    </lineage>
</organism>
<evidence type="ECO:0000256" key="5">
    <source>
        <dbReference type="ARBA" id="ARBA00023136"/>
    </source>
</evidence>
<evidence type="ECO:0000256" key="4">
    <source>
        <dbReference type="ARBA" id="ARBA00022989"/>
    </source>
</evidence>
<feature type="transmembrane region" description="Helical" evidence="6">
    <location>
        <begin position="88"/>
        <end position="108"/>
    </location>
</feature>
<evidence type="ECO:0000256" key="2">
    <source>
        <dbReference type="ARBA" id="ARBA00022475"/>
    </source>
</evidence>
<proteinExistence type="predicted"/>
<dbReference type="InterPro" id="IPR032816">
    <property type="entry name" value="VTT_dom"/>
</dbReference>
<feature type="transmembrane region" description="Helical" evidence="6">
    <location>
        <begin position="167"/>
        <end position="185"/>
    </location>
</feature>
<evidence type="ECO:0000256" key="6">
    <source>
        <dbReference type="SAM" id="Phobius"/>
    </source>
</evidence>
<protein>
    <recommendedName>
        <fullName evidence="7">VTT domain-containing protein</fullName>
    </recommendedName>
</protein>
<evidence type="ECO:0000259" key="7">
    <source>
        <dbReference type="Pfam" id="PF09335"/>
    </source>
</evidence>
<keyword evidence="3 6" id="KW-0812">Transmembrane</keyword>
<dbReference type="InterPro" id="IPR051311">
    <property type="entry name" value="DedA_domain"/>
</dbReference>
<sequence length="227" mass="23585">MPADRDGGTGTLRRWLRLVGLAFVLFVLPMLLVWPLASFLVEQAAELGSVSPAAAFSLVVGLLGLDAVAMIPHGLIGALAGTALSWPLAAFATWCGIMLASCINYAIGRFAGRPLARRVVGEADLAAAEARAGSLSGLILFGTRPVPVVGEVVLVAAGIARFPFRRFLLSVGLANALLAPLYAGLPVLLADADPERLLTVATLGIPLLSLAAYGVIRLVRRQIDAGQ</sequence>
<dbReference type="AlphaFoldDB" id="A0A844Y234"/>
<feature type="domain" description="VTT" evidence="7">
    <location>
        <begin position="71"/>
        <end position="183"/>
    </location>
</feature>
<dbReference type="OrthoDB" id="7448343at2"/>
<dbReference type="RefSeq" id="WP_160607705.1">
    <property type="nucleotide sequence ID" value="NZ_WTYF01000004.1"/>
</dbReference>
<evidence type="ECO:0000256" key="1">
    <source>
        <dbReference type="ARBA" id="ARBA00004651"/>
    </source>
</evidence>
<evidence type="ECO:0000313" key="8">
    <source>
        <dbReference type="EMBL" id="MXO51162.1"/>
    </source>
</evidence>
<comment type="caution">
    <text evidence="8">The sequence shown here is derived from an EMBL/GenBank/DDBJ whole genome shotgun (WGS) entry which is preliminary data.</text>
</comment>
<keyword evidence="5 6" id="KW-0472">Membrane</keyword>
<feature type="transmembrane region" description="Helical" evidence="6">
    <location>
        <begin position="53"/>
        <end position="76"/>
    </location>
</feature>
<dbReference type="GO" id="GO:0005886">
    <property type="term" value="C:plasma membrane"/>
    <property type="evidence" value="ECO:0007669"/>
    <property type="project" value="UniProtKB-SubCell"/>
</dbReference>
<dbReference type="PANTHER" id="PTHR42709">
    <property type="entry name" value="ALKALINE PHOSPHATASE LIKE PROTEIN"/>
    <property type="match status" value="1"/>
</dbReference>
<dbReference type="Pfam" id="PF09335">
    <property type="entry name" value="VTT_dom"/>
    <property type="match status" value="1"/>
</dbReference>
<evidence type="ECO:0000256" key="3">
    <source>
        <dbReference type="ARBA" id="ARBA00022692"/>
    </source>
</evidence>
<name>A0A844Y234_9SPHN</name>
<evidence type="ECO:0000313" key="9">
    <source>
        <dbReference type="Proteomes" id="UP000444185"/>
    </source>
</evidence>
<dbReference type="PANTHER" id="PTHR42709:SF6">
    <property type="entry name" value="UNDECAPRENYL PHOSPHATE TRANSPORTER A"/>
    <property type="match status" value="1"/>
</dbReference>
<keyword evidence="9" id="KW-1185">Reference proteome</keyword>
<gene>
    <name evidence="8" type="ORF">GRI42_07575</name>
</gene>
<feature type="transmembrane region" description="Helical" evidence="6">
    <location>
        <begin position="197"/>
        <end position="219"/>
    </location>
</feature>
<comment type="subcellular location">
    <subcellularLocation>
        <location evidence="1">Cell membrane</location>
        <topology evidence="1">Multi-pass membrane protein</topology>
    </subcellularLocation>
</comment>
<keyword evidence="4 6" id="KW-1133">Transmembrane helix</keyword>